<proteinExistence type="predicted"/>
<gene>
    <name evidence="2" type="ORF">LCGC14_2175400</name>
</gene>
<name>A0A0F9DNR2_9ZZZZ</name>
<evidence type="ECO:0000256" key="1">
    <source>
        <dbReference type="SAM" id="Phobius"/>
    </source>
</evidence>
<feature type="transmembrane region" description="Helical" evidence="1">
    <location>
        <begin position="33"/>
        <end position="51"/>
    </location>
</feature>
<dbReference type="AlphaFoldDB" id="A0A0F9DNR2"/>
<protein>
    <submittedName>
        <fullName evidence="2">Uncharacterized protein</fullName>
    </submittedName>
</protein>
<sequence length="180" mass="21147">MNTIDVYALLAQVVQGGFMEAIPWKEWYHGVRTFFYVIDAVLLVFLVYILFKALPYGTKLSMFAKRPKRAITLRDEVFREHWQDILTKTETELTENYKLAIIEADALVDDVLKRLQYQGEHMADRLARLSSQDFTSIDRLWKAHRMRNEIAHTPGFTISQEEAKRVLDDYQSFFHEVGLL</sequence>
<reference evidence="2" key="1">
    <citation type="journal article" date="2015" name="Nature">
        <title>Complex archaea that bridge the gap between prokaryotes and eukaryotes.</title>
        <authorList>
            <person name="Spang A."/>
            <person name="Saw J.H."/>
            <person name="Jorgensen S.L."/>
            <person name="Zaremba-Niedzwiedzka K."/>
            <person name="Martijn J."/>
            <person name="Lind A.E."/>
            <person name="van Eijk R."/>
            <person name="Schleper C."/>
            <person name="Guy L."/>
            <person name="Ettema T.J."/>
        </authorList>
    </citation>
    <scope>NUCLEOTIDE SEQUENCE</scope>
</reference>
<comment type="caution">
    <text evidence="2">The sequence shown here is derived from an EMBL/GenBank/DDBJ whole genome shotgun (WGS) entry which is preliminary data.</text>
</comment>
<evidence type="ECO:0000313" key="2">
    <source>
        <dbReference type="EMBL" id="KKL63408.1"/>
    </source>
</evidence>
<dbReference type="EMBL" id="LAZR01028182">
    <property type="protein sequence ID" value="KKL63408.1"/>
    <property type="molecule type" value="Genomic_DNA"/>
</dbReference>
<keyword evidence="1" id="KW-0472">Membrane</keyword>
<organism evidence="2">
    <name type="scientific">marine sediment metagenome</name>
    <dbReference type="NCBI Taxonomy" id="412755"/>
    <lineage>
        <taxon>unclassified sequences</taxon>
        <taxon>metagenomes</taxon>
        <taxon>ecological metagenomes</taxon>
    </lineage>
</organism>
<keyword evidence="1" id="KW-1133">Transmembrane helix</keyword>
<accession>A0A0F9DNR2</accession>
<keyword evidence="1" id="KW-0812">Transmembrane</keyword>